<feature type="modified residue" description="N6-(pyridoxal phosphate)lysine" evidence="5">
    <location>
        <position position="32"/>
    </location>
</feature>
<reference evidence="7" key="1">
    <citation type="submission" date="2014-10" db="EMBL/GenBank/DDBJ databases">
        <authorList>
            <person name="Kuske C.R."/>
            <person name="Challacombe J.F."/>
            <person name="Daligault H.E."/>
            <person name="Davenport K.W."/>
            <person name="Johnson S.L."/>
            <person name="Siddaramappa S."/>
            <person name="Petersen J.M."/>
        </authorList>
    </citation>
    <scope>NUCLEOTIDE SEQUENCE [LARGE SCALE GENOMIC DNA]</scope>
    <source>
        <strain evidence="7">CA97-1460</strain>
    </source>
</reference>
<evidence type="ECO:0000256" key="4">
    <source>
        <dbReference type="PIRSR" id="PIRSR006278-1"/>
    </source>
</evidence>
<organism evidence="6 7">
    <name type="scientific">Francisella frigiditurris</name>
    <dbReference type="NCBI Taxonomy" id="1542390"/>
    <lineage>
        <taxon>Bacteria</taxon>
        <taxon>Pseudomonadati</taxon>
        <taxon>Pseudomonadota</taxon>
        <taxon>Gammaproteobacteria</taxon>
        <taxon>Thiotrichales</taxon>
        <taxon>Francisellaceae</taxon>
        <taxon>Francisella</taxon>
    </lineage>
</organism>
<dbReference type="AlphaFoldDB" id="A0A1J0KT99"/>
<dbReference type="PANTHER" id="PTHR43780">
    <property type="entry name" value="1-AMINOCYCLOPROPANE-1-CARBOXYLATE DEAMINASE-RELATED"/>
    <property type="match status" value="1"/>
</dbReference>
<comment type="cofactor">
    <cofactor evidence="1">
        <name>pyridoxal 5'-phosphate</name>
        <dbReference type="ChEBI" id="CHEBI:597326"/>
    </cofactor>
</comment>
<evidence type="ECO:0000256" key="5">
    <source>
        <dbReference type="PIRSR" id="PIRSR006278-2"/>
    </source>
</evidence>
<gene>
    <name evidence="6" type="ORF">KX01_1041</name>
</gene>
<proteinExistence type="inferred from homology"/>
<dbReference type="Gene3D" id="3.40.50.1100">
    <property type="match status" value="2"/>
</dbReference>
<dbReference type="EMBL" id="CP009654">
    <property type="protein sequence ID" value="APC96915.1"/>
    <property type="molecule type" value="Genomic_DNA"/>
</dbReference>
<accession>A0A1J0KT99</accession>
<feature type="active site" description="Nucleophile" evidence="4">
    <location>
        <position position="60"/>
    </location>
</feature>
<dbReference type="InterPro" id="IPR027278">
    <property type="entry name" value="ACCD_DCysDesulf"/>
</dbReference>
<evidence type="ECO:0000313" key="7">
    <source>
        <dbReference type="Proteomes" id="UP000182521"/>
    </source>
</evidence>
<evidence type="ECO:0000256" key="1">
    <source>
        <dbReference type="ARBA" id="ARBA00001933"/>
    </source>
</evidence>
<evidence type="ECO:0000313" key="6">
    <source>
        <dbReference type="EMBL" id="APC96915.1"/>
    </source>
</evidence>
<dbReference type="KEGG" id="frc:KX01_1041"/>
<keyword evidence="7" id="KW-1185">Reference proteome</keyword>
<name>A0A1J0KT99_9GAMM</name>
<dbReference type="SUPFAM" id="SSF53686">
    <property type="entry name" value="Tryptophan synthase beta subunit-like PLP-dependent enzymes"/>
    <property type="match status" value="1"/>
</dbReference>
<dbReference type="PANTHER" id="PTHR43780:SF2">
    <property type="entry name" value="1-AMINOCYCLOPROPANE-1-CARBOXYLATE DEAMINASE-RELATED"/>
    <property type="match status" value="1"/>
</dbReference>
<comment type="similarity">
    <text evidence="2">Belongs to the ACC deaminase/D-cysteine desulfhydrase family.</text>
</comment>
<dbReference type="Proteomes" id="UP000182521">
    <property type="component" value="Chromosome"/>
</dbReference>
<evidence type="ECO:0000256" key="3">
    <source>
        <dbReference type="ARBA" id="ARBA00022898"/>
    </source>
</evidence>
<dbReference type="STRING" id="1542390.KX01_1041"/>
<dbReference type="InterPro" id="IPR036052">
    <property type="entry name" value="TrpB-like_PALP_sf"/>
</dbReference>
<dbReference type="OrthoDB" id="9801249at2"/>
<evidence type="ECO:0000256" key="2">
    <source>
        <dbReference type="ARBA" id="ARBA00008639"/>
    </source>
</evidence>
<sequence>MSSQIFQKITFDNKPFIIMRDDLSHPILSGNKARKLGYILKNPNHFSHIKTIVSFGGNQSNFMLALSQLAKLKKWEFHYWIKPLPKLLKQQKLGNIKSALNNGMQLFETQEELSLHSIKHLYKDSAYNSLYFFDQGGRQKEAEEGIKDCANEIFKYCQNNNIIDYTVVVASGTGTTALFLEKYLPNKVYTISCIGDDDYLKQQMLSIDNEINFPKILPKHFKSNFGSLDFENYKIYKSLLKQTNIEFDLLYDPIAWRVLLENYNNLPKPVFYIHCGGVSGNLSMIKRYEKQFT</sequence>
<dbReference type="GO" id="GO:0019148">
    <property type="term" value="F:D-cysteine desulfhydrase activity"/>
    <property type="evidence" value="ECO:0007669"/>
    <property type="project" value="TreeGrafter"/>
</dbReference>
<keyword evidence="3 5" id="KW-0663">Pyridoxal phosphate</keyword>
<protein>
    <submittedName>
        <fullName evidence="6">Pyridoxal-phosphate dependent enzyme family protein</fullName>
    </submittedName>
</protein>
<dbReference type="RefSeq" id="WP_071663968.1">
    <property type="nucleotide sequence ID" value="NZ_CP009654.1"/>
</dbReference>